<dbReference type="RefSeq" id="WP_024863306.1">
    <property type="nucleotide sequence ID" value="NZ_CP024965.1"/>
</dbReference>
<evidence type="ECO:0000256" key="6">
    <source>
        <dbReference type="SAM" id="Phobius"/>
    </source>
</evidence>
<feature type="transmembrane region" description="Helical" evidence="6">
    <location>
        <begin position="335"/>
        <end position="359"/>
    </location>
</feature>
<dbReference type="InterPro" id="IPR051461">
    <property type="entry name" value="UPF0750_membrane"/>
</dbReference>
<evidence type="ECO:0000256" key="1">
    <source>
        <dbReference type="ARBA" id="ARBA00004651"/>
    </source>
</evidence>
<dbReference type="AlphaFoldDB" id="A0A2K8P1K3"/>
<protein>
    <recommendedName>
        <fullName evidence="9">YitT family protein</fullName>
    </recommendedName>
</protein>
<sequence>MKITVKTKKKTKVVSLSEQQVFEIKASEFYEKIHNTLISKAQISLMRTTYFKRAFWYEFLLLCLAAFATTIAIDYFISSTGKTGLFPGGLGSFARFLSVVTYPDNASQQGSFYFVYYFLLNIPLIIFGYLKLGVKFTLTTLLYMVLSIGFDQIITRLPVINPTEWHFVLDYQLISSLQDSWNTTIWLFVFAFFGGALLGWSLATTYKVGASSGGTDFLTLWFAKKKNKDIGTINRNMNFVILFIVIISNTMLLVPEDFHKSFKYSVLNSSTNAEILNLNGIDEWFKSSPLWNESQPTTLADALKNSRQEVLRLLSTDPNFSGYSSSMLAILRVKFIFGPTLFASVILVIVQGVAINVSYPKNVKRTILLTTTKPDEVKKFLFDSGYRNDVLIHETEIHHSGREMTKKKVLTITTTLMNWKSIEKGVMNVDLDMNANVIQTRAVKGPFISELKDERRMESIKLKLSADKKMMNKIDKEAIYKTWKRMQSKIKK</sequence>
<proteinExistence type="predicted"/>
<dbReference type="EMBL" id="CP024965">
    <property type="protein sequence ID" value="ATZ18783.1"/>
    <property type="molecule type" value="Genomic_DNA"/>
</dbReference>
<dbReference type="GO" id="GO:0005886">
    <property type="term" value="C:plasma membrane"/>
    <property type="evidence" value="ECO:0007669"/>
    <property type="project" value="UniProtKB-SubCell"/>
</dbReference>
<feature type="transmembrane region" description="Helical" evidence="6">
    <location>
        <begin position="180"/>
        <end position="203"/>
    </location>
</feature>
<keyword evidence="3 6" id="KW-0812">Transmembrane</keyword>
<feature type="transmembrane region" description="Helical" evidence="6">
    <location>
        <begin position="111"/>
        <end position="129"/>
    </location>
</feature>
<gene>
    <name evidence="7" type="ORF">ESOMN_v1c04010</name>
</gene>
<evidence type="ECO:0000313" key="8">
    <source>
        <dbReference type="Proteomes" id="UP000232230"/>
    </source>
</evidence>
<keyword evidence="2" id="KW-1003">Cell membrane</keyword>
<evidence type="ECO:0008006" key="9">
    <source>
        <dbReference type="Google" id="ProtNLM"/>
    </source>
</evidence>
<evidence type="ECO:0000313" key="7">
    <source>
        <dbReference type="EMBL" id="ATZ18783.1"/>
    </source>
</evidence>
<organism evidence="7 8">
    <name type="scientific">Williamsoniiplasma somnilux</name>
    <dbReference type="NCBI Taxonomy" id="215578"/>
    <lineage>
        <taxon>Bacteria</taxon>
        <taxon>Bacillati</taxon>
        <taxon>Mycoplasmatota</taxon>
        <taxon>Mollicutes</taxon>
        <taxon>Entomoplasmatales</taxon>
        <taxon>Williamsoniiplasma</taxon>
    </lineage>
</organism>
<reference evidence="7 8" key="1">
    <citation type="submission" date="2017-11" db="EMBL/GenBank/DDBJ databases">
        <title>Genome sequence of Entomoplasma somnilux PYAN-1 (ATCC 49194).</title>
        <authorList>
            <person name="Lo W.-S."/>
            <person name="Gasparich G.E."/>
            <person name="Kuo C.-H."/>
        </authorList>
    </citation>
    <scope>NUCLEOTIDE SEQUENCE [LARGE SCALE GENOMIC DNA]</scope>
    <source>
        <strain evidence="7 8">PYAN-1</strain>
    </source>
</reference>
<dbReference type="PANTHER" id="PTHR33545">
    <property type="entry name" value="UPF0750 MEMBRANE PROTEIN YITT-RELATED"/>
    <property type="match status" value="1"/>
</dbReference>
<feature type="transmembrane region" description="Helical" evidence="6">
    <location>
        <begin position="236"/>
        <end position="254"/>
    </location>
</feature>
<dbReference type="KEGG" id="esx:ESOMN_v1c04010"/>
<name>A0A2K8P1K3_9MOLU</name>
<feature type="transmembrane region" description="Helical" evidence="6">
    <location>
        <begin position="55"/>
        <end position="77"/>
    </location>
</feature>
<dbReference type="InterPro" id="IPR003740">
    <property type="entry name" value="YitT"/>
</dbReference>
<keyword evidence="5 6" id="KW-0472">Membrane</keyword>
<comment type="subcellular location">
    <subcellularLocation>
        <location evidence="1">Cell membrane</location>
        <topology evidence="1">Multi-pass membrane protein</topology>
    </subcellularLocation>
</comment>
<evidence type="ECO:0000256" key="3">
    <source>
        <dbReference type="ARBA" id="ARBA00022692"/>
    </source>
</evidence>
<keyword evidence="4 6" id="KW-1133">Transmembrane helix</keyword>
<dbReference type="Pfam" id="PF02588">
    <property type="entry name" value="YitT_membrane"/>
    <property type="match status" value="1"/>
</dbReference>
<evidence type="ECO:0000256" key="5">
    <source>
        <dbReference type="ARBA" id="ARBA00023136"/>
    </source>
</evidence>
<evidence type="ECO:0000256" key="2">
    <source>
        <dbReference type="ARBA" id="ARBA00022475"/>
    </source>
</evidence>
<evidence type="ECO:0000256" key="4">
    <source>
        <dbReference type="ARBA" id="ARBA00022989"/>
    </source>
</evidence>
<keyword evidence="8" id="KW-1185">Reference proteome</keyword>
<dbReference type="PANTHER" id="PTHR33545:SF5">
    <property type="entry name" value="UPF0750 MEMBRANE PROTEIN YITT"/>
    <property type="match status" value="1"/>
</dbReference>
<dbReference type="NCBIfam" id="NF043063">
    <property type="entry name" value="MMSYN1_0411"/>
    <property type="match status" value="1"/>
</dbReference>
<dbReference type="Proteomes" id="UP000232230">
    <property type="component" value="Chromosome"/>
</dbReference>
<accession>A0A2K8P1K3</accession>
<feature type="transmembrane region" description="Helical" evidence="6">
    <location>
        <begin position="141"/>
        <end position="160"/>
    </location>
</feature>